<name>A0A2N0RHX7_9GLOM</name>
<dbReference type="VEuPathDB" id="FungiDB:FUN_004546"/>
<evidence type="ECO:0000313" key="2">
    <source>
        <dbReference type="Proteomes" id="UP000232688"/>
    </source>
</evidence>
<dbReference type="VEuPathDB" id="FungiDB:RhiirFUN_021795"/>
<protein>
    <submittedName>
        <fullName evidence="1">Uncharacterized protein</fullName>
    </submittedName>
</protein>
<dbReference type="EMBL" id="LLXH01000796">
    <property type="protein sequence ID" value="PKC62907.1"/>
    <property type="molecule type" value="Genomic_DNA"/>
</dbReference>
<sequence length="416" mass="49698">MDLDSNAYYKLCSPDPDRDDRYNKIIKAIHLLQHKYDNETPEMWCSRIRGPFRKILEENPEIFSKNGYIRMYAKFYEDGKGFHPSGNLTNYIYCSVCDSLVFIPERLIGEFLYRDGHLKRCIVSKANPIEHARKKEILQSIDRREFNIWQYKQYILQEEAEMKRLQLELSSQSLSHSEKDKLASISYDFDSRTIGYETYKQDKMTIAENIMPSAPSFKPACISITSGNQEMVSPNSYQSSNYKSDTGELFISSQNYKKRPESSAKRVWEAVRNDDTPVRWKYLGIIPRDMYYYYINGKLIEFNWKVDHFYSRYSHILYSTRTWAEEKQNQLACRLNWLSFELVKKLLQQEGYVLLYGTFEWPIMIKWTQNPKYYLDTEENRNSRHFVRKDMLGPHDIKSIESHSRLTSDWWYKHKA</sequence>
<dbReference type="VEuPathDB" id="FungiDB:RhiirFUN_010930"/>
<proteinExistence type="predicted"/>
<evidence type="ECO:0000313" key="1">
    <source>
        <dbReference type="EMBL" id="PKC62907.1"/>
    </source>
</evidence>
<comment type="caution">
    <text evidence="1">The sequence shown here is derived from an EMBL/GenBank/DDBJ whole genome shotgun (WGS) entry which is preliminary data.</text>
</comment>
<gene>
    <name evidence="1" type="ORF">RhiirA1_464485</name>
</gene>
<dbReference type="Proteomes" id="UP000232688">
    <property type="component" value="Unassembled WGS sequence"/>
</dbReference>
<dbReference type="AlphaFoldDB" id="A0A2N0RHX7"/>
<reference evidence="1 2" key="1">
    <citation type="submission" date="2017-10" db="EMBL/GenBank/DDBJ databases">
        <title>Extensive intraspecific genome diversity in a model arbuscular mycorrhizal fungus.</title>
        <authorList>
            <person name="Chen E.C.H."/>
            <person name="Morin E."/>
            <person name="Baudet D."/>
            <person name="Noel J."/>
            <person name="Ndikumana S."/>
            <person name="Charron P."/>
            <person name="St-Onge C."/>
            <person name="Giorgi J."/>
            <person name="Grigoriev I.V."/>
            <person name="Roux C."/>
            <person name="Martin F.M."/>
            <person name="Corradi N."/>
        </authorList>
    </citation>
    <scope>NUCLEOTIDE SEQUENCE [LARGE SCALE GENOMIC DNA]</scope>
    <source>
        <strain evidence="1 2">A1</strain>
    </source>
</reference>
<dbReference type="VEuPathDB" id="FungiDB:RhiirA1_464485"/>
<organism evidence="1 2">
    <name type="scientific">Rhizophagus irregularis</name>
    <dbReference type="NCBI Taxonomy" id="588596"/>
    <lineage>
        <taxon>Eukaryota</taxon>
        <taxon>Fungi</taxon>
        <taxon>Fungi incertae sedis</taxon>
        <taxon>Mucoromycota</taxon>
        <taxon>Glomeromycotina</taxon>
        <taxon>Glomeromycetes</taxon>
        <taxon>Glomerales</taxon>
        <taxon>Glomeraceae</taxon>
        <taxon>Rhizophagus</taxon>
    </lineage>
</organism>
<reference evidence="1 2" key="2">
    <citation type="submission" date="2017-10" db="EMBL/GenBank/DDBJ databases">
        <title>Genome analyses suggest a sexual origin of heterokaryosis in a supposedly ancient asexual fungus.</title>
        <authorList>
            <person name="Corradi N."/>
            <person name="Sedzielewska K."/>
            <person name="Noel J."/>
            <person name="Charron P."/>
            <person name="Farinelli L."/>
            <person name="Marton T."/>
            <person name="Kruger M."/>
            <person name="Pelin A."/>
            <person name="Brachmann A."/>
            <person name="Corradi N."/>
        </authorList>
    </citation>
    <scope>NUCLEOTIDE SEQUENCE [LARGE SCALE GENOMIC DNA]</scope>
    <source>
        <strain evidence="1 2">A1</strain>
    </source>
</reference>
<accession>A0A2N0RHX7</accession>